<feature type="region of interest" description="Disordered" evidence="1">
    <location>
        <begin position="1"/>
        <end position="41"/>
    </location>
</feature>
<feature type="domain" description="RNase H type-1" evidence="3">
    <location>
        <begin position="589"/>
        <end position="701"/>
    </location>
</feature>
<name>A0A438FKS1_VITVI</name>
<dbReference type="Gene3D" id="1.10.340.70">
    <property type="match status" value="1"/>
</dbReference>
<dbReference type="InterPro" id="IPR041588">
    <property type="entry name" value="Integrase_H2C2"/>
</dbReference>
<dbReference type="InterPro" id="IPR043502">
    <property type="entry name" value="DNA/RNA_pol_sf"/>
</dbReference>
<evidence type="ECO:0000313" key="7">
    <source>
        <dbReference type="Proteomes" id="UP000288805"/>
    </source>
</evidence>
<dbReference type="SUPFAM" id="SSF56672">
    <property type="entry name" value="DNA/RNA polymerases"/>
    <property type="match status" value="1"/>
</dbReference>
<comment type="caution">
    <text evidence="6">The sequence shown here is derived from an EMBL/GenBank/DDBJ whole genome shotgun (WGS) entry which is preliminary data.</text>
</comment>
<evidence type="ECO:0000259" key="2">
    <source>
        <dbReference type="Pfam" id="PF00078"/>
    </source>
</evidence>
<protein>
    <submittedName>
        <fullName evidence="6">Retrovirus-related Pol polyprotein from transposon 17.6</fullName>
    </submittedName>
</protein>
<dbReference type="PANTHER" id="PTHR48475">
    <property type="entry name" value="RIBONUCLEASE H"/>
    <property type="match status" value="1"/>
</dbReference>
<dbReference type="Proteomes" id="UP000288805">
    <property type="component" value="Unassembled WGS sequence"/>
</dbReference>
<dbReference type="Pfam" id="PF00078">
    <property type="entry name" value="RVT_1"/>
    <property type="match status" value="1"/>
</dbReference>
<dbReference type="GO" id="GO:0003676">
    <property type="term" value="F:nucleic acid binding"/>
    <property type="evidence" value="ECO:0007669"/>
    <property type="project" value="InterPro"/>
</dbReference>
<dbReference type="SUPFAM" id="SSF53098">
    <property type="entry name" value="Ribonuclease H-like"/>
    <property type="match status" value="1"/>
</dbReference>
<dbReference type="EMBL" id="QGNW01000850">
    <property type="protein sequence ID" value="RVW60571.1"/>
    <property type="molecule type" value="Genomic_DNA"/>
</dbReference>
<feature type="compositionally biased region" description="Basic residues" evidence="1">
    <location>
        <begin position="20"/>
        <end position="29"/>
    </location>
</feature>
<dbReference type="InterPro" id="IPR000477">
    <property type="entry name" value="RT_dom"/>
</dbReference>
<dbReference type="CDD" id="cd01647">
    <property type="entry name" value="RT_LTR"/>
    <property type="match status" value="1"/>
</dbReference>
<dbReference type="CDD" id="cd09279">
    <property type="entry name" value="RNase_HI_like"/>
    <property type="match status" value="1"/>
</dbReference>
<dbReference type="GO" id="GO:0004523">
    <property type="term" value="F:RNA-DNA hybrid ribonuclease activity"/>
    <property type="evidence" value="ECO:0007669"/>
    <property type="project" value="InterPro"/>
</dbReference>
<dbReference type="InterPro" id="IPR002156">
    <property type="entry name" value="RNaseH_domain"/>
</dbReference>
<reference evidence="6 7" key="1">
    <citation type="journal article" date="2018" name="PLoS Genet.">
        <title>Population sequencing reveals clonal diversity and ancestral inbreeding in the grapevine cultivar Chardonnay.</title>
        <authorList>
            <person name="Roach M.J."/>
            <person name="Johnson D.L."/>
            <person name="Bohlmann J."/>
            <person name="van Vuuren H.J."/>
            <person name="Jones S.J."/>
            <person name="Pretorius I.S."/>
            <person name="Schmidt S.A."/>
            <person name="Borneman A.R."/>
        </authorList>
    </citation>
    <scope>NUCLEOTIDE SEQUENCE [LARGE SCALE GENOMIC DNA]</scope>
    <source>
        <strain evidence="7">cv. Chardonnay</strain>
        <tissue evidence="6">Leaf</tissue>
    </source>
</reference>
<evidence type="ECO:0000256" key="1">
    <source>
        <dbReference type="SAM" id="MobiDB-lite"/>
    </source>
</evidence>
<dbReference type="AlphaFoldDB" id="A0A438FKS1"/>
<feature type="domain" description="Reverse transcriptase/retrotransposon-derived protein RNase H-like" evidence="4">
    <location>
        <begin position="452"/>
        <end position="551"/>
    </location>
</feature>
<feature type="domain" description="Reverse transcriptase" evidence="2">
    <location>
        <begin position="267"/>
        <end position="388"/>
    </location>
</feature>
<dbReference type="InterPro" id="IPR012337">
    <property type="entry name" value="RNaseH-like_sf"/>
</dbReference>
<organism evidence="6 7">
    <name type="scientific">Vitis vinifera</name>
    <name type="common">Grape</name>
    <dbReference type="NCBI Taxonomy" id="29760"/>
    <lineage>
        <taxon>Eukaryota</taxon>
        <taxon>Viridiplantae</taxon>
        <taxon>Streptophyta</taxon>
        <taxon>Embryophyta</taxon>
        <taxon>Tracheophyta</taxon>
        <taxon>Spermatophyta</taxon>
        <taxon>Magnoliopsida</taxon>
        <taxon>eudicotyledons</taxon>
        <taxon>Gunneridae</taxon>
        <taxon>Pentapetalae</taxon>
        <taxon>rosids</taxon>
        <taxon>Vitales</taxon>
        <taxon>Vitaceae</taxon>
        <taxon>Viteae</taxon>
        <taxon>Vitis</taxon>
    </lineage>
</organism>
<evidence type="ECO:0000313" key="6">
    <source>
        <dbReference type="EMBL" id="RVW60571.1"/>
    </source>
</evidence>
<evidence type="ECO:0000259" key="5">
    <source>
        <dbReference type="Pfam" id="PF17921"/>
    </source>
</evidence>
<dbReference type="Gene3D" id="3.10.10.10">
    <property type="entry name" value="HIV Type 1 Reverse Transcriptase, subunit A, domain 1"/>
    <property type="match status" value="2"/>
</dbReference>
<dbReference type="Gene3D" id="3.30.70.270">
    <property type="match status" value="2"/>
</dbReference>
<evidence type="ECO:0000259" key="3">
    <source>
        <dbReference type="Pfam" id="PF13456"/>
    </source>
</evidence>
<accession>A0A438FKS1</accession>
<proteinExistence type="predicted"/>
<dbReference type="InterPro" id="IPR043128">
    <property type="entry name" value="Rev_trsase/Diguanyl_cyclase"/>
</dbReference>
<gene>
    <name evidence="6" type="primary">pol_2052</name>
    <name evidence="6" type="ORF">CK203_064958</name>
</gene>
<dbReference type="InterPro" id="IPR036397">
    <property type="entry name" value="RNaseH_sf"/>
</dbReference>
<dbReference type="PANTHER" id="PTHR48475:SF2">
    <property type="entry name" value="RIBONUCLEASE H"/>
    <property type="match status" value="1"/>
</dbReference>
<feature type="domain" description="Integrase zinc-binding" evidence="5">
    <location>
        <begin position="764"/>
        <end position="813"/>
    </location>
</feature>
<feature type="compositionally biased region" description="Polar residues" evidence="1">
    <location>
        <begin position="1"/>
        <end position="16"/>
    </location>
</feature>
<evidence type="ECO:0000259" key="4">
    <source>
        <dbReference type="Pfam" id="PF17919"/>
    </source>
</evidence>
<dbReference type="Gene3D" id="3.30.420.10">
    <property type="entry name" value="Ribonuclease H-like superfamily/Ribonuclease H"/>
    <property type="match status" value="1"/>
</dbReference>
<dbReference type="Pfam" id="PF17921">
    <property type="entry name" value="Integrase_H2C2"/>
    <property type="match status" value="1"/>
</dbReference>
<dbReference type="Pfam" id="PF13456">
    <property type="entry name" value="RVT_3"/>
    <property type="match status" value="1"/>
</dbReference>
<dbReference type="Pfam" id="PF17919">
    <property type="entry name" value="RT_RNaseH_2"/>
    <property type="match status" value="1"/>
</dbReference>
<sequence length="835" mass="95886">MQKSLLLSGKTNQGWTPKTIHPHNWKTKRNGLGFGRPSPSTSAAPRVVINYIHGGPVDEKYHSKQKRQRVLHAASVKKQISSIQHNLPKEGAQPVDDTITFLQINVNQMSVYRQMELLPYALENLRWILPRFNGATTTSLGDVVLPIQASPITQNMRFSMVKDLSPFNAIMGHTWLHNMKVIPSTYHQMNKDVFAWTHSDMLGIHPSIALHQLNVMPSSRPIRQKVLRFHQDKQRVIQSEVDKLLTIEFIKEVEYPDWLANVMVVPKKNGKWKVCIDYTNLNDILMFQLDEEKTAFVTPHGLYCYKVMSFGLKNDSATYQKLMTKIFKPLISQTMEVYINDIVVKSKTQSKHAQHLKKTFRLMRVYNMKLNPAKYTFGVSVGKFLGFMVTQRGIEVNPDQIKVVLEMFALSSKKELQCLTGHLTTLERFISCFTDKPRPFFLTLKGASAIDWTDEYGRAFNEVKHYLTQPPILSSPQSCEQFYMYLVMSNCAIGAVMFRHIRDKEQRLVYYVSKTMVDVETQYSKIEQTTLVLKSVVQKLCLYFQAHQVTVLTNQPLKNIFHKLNLFGQMLKWVIKLRWWILHVDEASRASDAGMGLILQSPTGKLLKQAIWLDSSVSNNEAEYEAILVRLDIALTLAVVKLKIYSDSQLAIGQIQKEYEAKDEHMAHYLRLVEERLAKLGEWAVKRVSRTKKVKVDALAKIVATLFLKEVVLLSIYLQATSSVAPASNVVQAAHFTLIGDSLYKRSFEGLYLQCLSDPEAQYVLTKLQDGVCENHTGEHTLVHRAHKQGYYWPTMRQDTENYVKMCDRCQKYAHIPHMPSEVLNSFTSPWSFTL</sequence>
<dbReference type="InterPro" id="IPR041577">
    <property type="entry name" value="RT_RNaseH_2"/>
</dbReference>